<protein>
    <submittedName>
        <fullName evidence="1">3921_t:CDS:1</fullName>
    </submittedName>
</protein>
<dbReference type="Proteomes" id="UP000789342">
    <property type="component" value="Unassembled WGS sequence"/>
</dbReference>
<keyword evidence="2" id="KW-1185">Reference proteome</keyword>
<feature type="non-terminal residue" evidence="1">
    <location>
        <position position="41"/>
    </location>
</feature>
<name>A0A9N9I1V0_9GLOM</name>
<comment type="caution">
    <text evidence="1">The sequence shown here is derived from an EMBL/GenBank/DDBJ whole genome shotgun (WGS) entry which is preliminary data.</text>
</comment>
<gene>
    <name evidence="1" type="ORF">AMORRO_LOCUS13118</name>
</gene>
<reference evidence="1" key="1">
    <citation type="submission" date="2021-06" db="EMBL/GenBank/DDBJ databases">
        <authorList>
            <person name="Kallberg Y."/>
            <person name="Tangrot J."/>
            <person name="Rosling A."/>
        </authorList>
    </citation>
    <scope>NUCLEOTIDE SEQUENCE</scope>
    <source>
        <strain evidence="1">CL551</strain>
    </source>
</reference>
<proteinExistence type="predicted"/>
<evidence type="ECO:0000313" key="1">
    <source>
        <dbReference type="EMBL" id="CAG8717522.1"/>
    </source>
</evidence>
<organism evidence="1 2">
    <name type="scientific">Acaulospora morrowiae</name>
    <dbReference type="NCBI Taxonomy" id="94023"/>
    <lineage>
        <taxon>Eukaryota</taxon>
        <taxon>Fungi</taxon>
        <taxon>Fungi incertae sedis</taxon>
        <taxon>Mucoromycota</taxon>
        <taxon>Glomeromycotina</taxon>
        <taxon>Glomeromycetes</taxon>
        <taxon>Diversisporales</taxon>
        <taxon>Acaulosporaceae</taxon>
        <taxon>Acaulospora</taxon>
    </lineage>
</organism>
<dbReference type="EMBL" id="CAJVPV010021300">
    <property type="protein sequence ID" value="CAG8717522.1"/>
    <property type="molecule type" value="Genomic_DNA"/>
</dbReference>
<dbReference type="AlphaFoldDB" id="A0A9N9I1V0"/>
<evidence type="ECO:0000313" key="2">
    <source>
        <dbReference type="Proteomes" id="UP000789342"/>
    </source>
</evidence>
<accession>A0A9N9I1V0</accession>
<sequence length="41" mass="4793">MLRFLVHRLFSFWAIVNPTAATAKVLEYIYITEILSLAHKD</sequence>